<evidence type="ECO:0000256" key="2">
    <source>
        <dbReference type="ARBA" id="ARBA00023125"/>
    </source>
</evidence>
<keyword evidence="3" id="KW-0804">Transcription</keyword>
<dbReference type="SMART" id="SM00354">
    <property type="entry name" value="HTH_LACI"/>
    <property type="match status" value="1"/>
</dbReference>
<keyword evidence="6" id="KW-1185">Reference proteome</keyword>
<dbReference type="CDD" id="cd01392">
    <property type="entry name" value="HTH_LacI"/>
    <property type="match status" value="1"/>
</dbReference>
<dbReference type="InterPro" id="IPR000843">
    <property type="entry name" value="HTH_LacI"/>
</dbReference>
<dbReference type="Proteomes" id="UP000619078">
    <property type="component" value="Unassembled WGS sequence"/>
</dbReference>
<feature type="domain" description="HTH lacI-type" evidence="4">
    <location>
        <begin position="4"/>
        <end position="58"/>
    </location>
</feature>
<keyword evidence="2 5" id="KW-0238">DNA-binding</keyword>
<reference evidence="5" key="1">
    <citation type="submission" date="2020-09" db="EMBL/GenBank/DDBJ databases">
        <title>Novel species of Mucilaginibacter isolated from a glacier on the Tibetan Plateau.</title>
        <authorList>
            <person name="Liu Q."/>
            <person name="Xin Y.-H."/>
        </authorList>
    </citation>
    <scope>NUCLEOTIDE SEQUENCE</scope>
    <source>
        <strain evidence="5">ZB1P21</strain>
    </source>
</reference>
<dbReference type="CDD" id="cd06267">
    <property type="entry name" value="PBP1_LacI_sugar_binding-like"/>
    <property type="match status" value="1"/>
</dbReference>
<dbReference type="PANTHER" id="PTHR30146:SF109">
    <property type="entry name" value="HTH-TYPE TRANSCRIPTIONAL REGULATOR GALS"/>
    <property type="match status" value="1"/>
</dbReference>
<evidence type="ECO:0000259" key="4">
    <source>
        <dbReference type="PROSITE" id="PS50932"/>
    </source>
</evidence>
<gene>
    <name evidence="5" type="ORF">IDJ76_09855</name>
</gene>
<dbReference type="SUPFAM" id="SSF47413">
    <property type="entry name" value="lambda repressor-like DNA-binding domains"/>
    <property type="match status" value="1"/>
</dbReference>
<dbReference type="RefSeq" id="WP_191163128.1">
    <property type="nucleotide sequence ID" value="NZ_JACWMX010000003.1"/>
</dbReference>
<name>A0A926S220_9SPHI</name>
<dbReference type="Gene3D" id="3.40.50.2300">
    <property type="match status" value="2"/>
</dbReference>
<dbReference type="Pfam" id="PF13377">
    <property type="entry name" value="Peripla_BP_3"/>
    <property type="match status" value="1"/>
</dbReference>
<dbReference type="GO" id="GO:0000976">
    <property type="term" value="F:transcription cis-regulatory region binding"/>
    <property type="evidence" value="ECO:0007669"/>
    <property type="project" value="TreeGrafter"/>
</dbReference>
<dbReference type="InterPro" id="IPR010982">
    <property type="entry name" value="Lambda_DNA-bd_dom_sf"/>
</dbReference>
<evidence type="ECO:0000313" key="6">
    <source>
        <dbReference type="Proteomes" id="UP000619078"/>
    </source>
</evidence>
<dbReference type="Pfam" id="PF00356">
    <property type="entry name" value="LacI"/>
    <property type="match status" value="1"/>
</dbReference>
<dbReference type="PANTHER" id="PTHR30146">
    <property type="entry name" value="LACI-RELATED TRANSCRIPTIONAL REPRESSOR"/>
    <property type="match status" value="1"/>
</dbReference>
<dbReference type="EMBL" id="JACWMX010000003">
    <property type="protein sequence ID" value="MBD1393402.1"/>
    <property type="molecule type" value="Genomic_DNA"/>
</dbReference>
<dbReference type="Gene3D" id="1.10.260.40">
    <property type="entry name" value="lambda repressor-like DNA-binding domains"/>
    <property type="match status" value="1"/>
</dbReference>
<dbReference type="GO" id="GO:0003700">
    <property type="term" value="F:DNA-binding transcription factor activity"/>
    <property type="evidence" value="ECO:0007669"/>
    <property type="project" value="TreeGrafter"/>
</dbReference>
<protein>
    <submittedName>
        <fullName evidence="5">LacI family DNA-binding transcriptional regulator</fullName>
    </submittedName>
</protein>
<evidence type="ECO:0000256" key="1">
    <source>
        <dbReference type="ARBA" id="ARBA00023015"/>
    </source>
</evidence>
<dbReference type="SUPFAM" id="SSF53822">
    <property type="entry name" value="Periplasmic binding protein-like I"/>
    <property type="match status" value="1"/>
</dbReference>
<dbReference type="InterPro" id="IPR028082">
    <property type="entry name" value="Peripla_BP_I"/>
</dbReference>
<comment type="caution">
    <text evidence="5">The sequence shown here is derived from an EMBL/GenBank/DDBJ whole genome shotgun (WGS) entry which is preliminary data.</text>
</comment>
<keyword evidence="1" id="KW-0805">Transcription regulation</keyword>
<evidence type="ECO:0000313" key="5">
    <source>
        <dbReference type="EMBL" id="MBD1393402.1"/>
    </source>
</evidence>
<dbReference type="PROSITE" id="PS50932">
    <property type="entry name" value="HTH_LACI_2"/>
    <property type="match status" value="1"/>
</dbReference>
<dbReference type="AlphaFoldDB" id="A0A926S220"/>
<organism evidence="5 6">
    <name type="scientific">Mucilaginibacter glaciei</name>
    <dbReference type="NCBI Taxonomy" id="2772109"/>
    <lineage>
        <taxon>Bacteria</taxon>
        <taxon>Pseudomonadati</taxon>
        <taxon>Bacteroidota</taxon>
        <taxon>Sphingobacteriia</taxon>
        <taxon>Sphingobacteriales</taxon>
        <taxon>Sphingobacteriaceae</taxon>
        <taxon>Mucilaginibacter</taxon>
    </lineage>
</organism>
<proteinExistence type="predicted"/>
<sequence length="331" mass="36895">MGEITIKHLAETLNVSTATISKALRDSHEISNSTKARVFELAKSLNYRPNPFASGLRRQKSNTIAVILPEIADNFFGQAINGIEEAARQKGYHLLIYLSHDSSEREAFFINDVLGRCVDGLLISISFDGANFSHLDEIQQKLPTVFFDRTYEGSLLHVTNNDYDSAFEATKHLLDGGCRNVAYLAALQTLDNGNQRFKGYLGALQQFGVPFRQELVVDCTNNRDDNYAKLFHLVKNVKPDGIVSSIEKLAKICYHICNDLGVDIPGDIKIISFSNLDCAALLNPSLTTITQQAFEMGKEAATMLFKVLKNSNYEAESKVVKAQLFKRMSTR</sequence>
<evidence type="ECO:0000256" key="3">
    <source>
        <dbReference type="ARBA" id="ARBA00023163"/>
    </source>
</evidence>
<accession>A0A926S220</accession>
<dbReference type="InterPro" id="IPR046335">
    <property type="entry name" value="LacI/GalR-like_sensor"/>
</dbReference>